<dbReference type="SFLD" id="SFLDG01129">
    <property type="entry name" value="C1.5:_HAD__Beta-PGM__Phosphata"/>
    <property type="match status" value="1"/>
</dbReference>
<dbReference type="Pfam" id="PF00702">
    <property type="entry name" value="Hydrolase"/>
    <property type="match status" value="1"/>
</dbReference>
<dbReference type="RefSeq" id="WP_124542024.1">
    <property type="nucleotide sequence ID" value="NZ_QUSW01000005.1"/>
</dbReference>
<dbReference type="InterPro" id="IPR010237">
    <property type="entry name" value="Pyr-5-nucltdase"/>
</dbReference>
<dbReference type="NCBIfam" id="TIGR01509">
    <property type="entry name" value="HAD-SF-IA-v3"/>
    <property type="match status" value="1"/>
</dbReference>
<reference evidence="1 2" key="2">
    <citation type="submission" date="2018-12" db="EMBL/GenBank/DDBJ databases">
        <title>Rhizobacter gummiphilus sp. nov., a rubber-degrading bacterium isolated from the soil of a botanical garden in Japan.</title>
        <authorList>
            <person name="Shunsuke S.S."/>
        </authorList>
    </citation>
    <scope>NUCLEOTIDE SEQUENCE [LARGE SCALE GENOMIC DNA]</scope>
    <source>
        <strain evidence="1 2">S-16</strain>
    </source>
</reference>
<dbReference type="SUPFAM" id="SSF56784">
    <property type="entry name" value="HAD-like"/>
    <property type="match status" value="1"/>
</dbReference>
<dbReference type="SFLD" id="SFLDS00003">
    <property type="entry name" value="Haloacid_Dehalogenase"/>
    <property type="match status" value="1"/>
</dbReference>
<dbReference type="SFLD" id="SFLDG01132">
    <property type="entry name" value="C1.5.3:_5'-Nucleotidase_Like"/>
    <property type="match status" value="1"/>
</dbReference>
<comment type="caution">
    <text evidence="1">The sequence shown here is derived from an EMBL/GenBank/DDBJ whole genome shotgun (WGS) entry which is preliminary data.</text>
</comment>
<sequence length="238" mass="26944">MRTTWLFDLDDTLHDASHAALGQTSAAMTAYMVDHLAMTDQQATQLRQHYWNRYGATLLGLIKHHGVKASHFLEETHRLPGLESRVRMHPADRAALARLPGRKFILTNAPRAYALRVLGALRLTGLFDGILSIEDMTMFGHHRPKPDARMFRAMAARLKTRPSRCVLVEDTLAHQRSARKVGMRTAWMQRYLRAAIHAPGGCVKVSVHPCPKPAYVCARIKQIQALRSIWCIRDDNSH</sequence>
<dbReference type="Proteomes" id="UP000267464">
    <property type="component" value="Unassembled WGS sequence"/>
</dbReference>
<dbReference type="OrthoDB" id="8558420at2"/>
<accession>A0A3N7JWM8</accession>
<protein>
    <submittedName>
        <fullName evidence="1">Pyrimidine 5'-nucleotidase</fullName>
    </submittedName>
</protein>
<dbReference type="InterPro" id="IPR036412">
    <property type="entry name" value="HAD-like_sf"/>
</dbReference>
<dbReference type="Gene3D" id="3.40.50.1000">
    <property type="entry name" value="HAD superfamily/HAD-like"/>
    <property type="match status" value="1"/>
</dbReference>
<dbReference type="PANTHER" id="PTHR12725:SF117">
    <property type="entry name" value="HALOACID DEHALOGENASE-LIKE HYDROLASE"/>
    <property type="match status" value="1"/>
</dbReference>
<dbReference type="EMBL" id="QUSW01000005">
    <property type="protein sequence ID" value="RQP23275.1"/>
    <property type="molecule type" value="Genomic_DNA"/>
</dbReference>
<dbReference type="AlphaFoldDB" id="A0A3N7JWM8"/>
<organism evidence="1 2">
    <name type="scientific">Piscinibacter terrae</name>
    <dbReference type="NCBI Taxonomy" id="2496871"/>
    <lineage>
        <taxon>Bacteria</taxon>
        <taxon>Pseudomonadati</taxon>
        <taxon>Pseudomonadota</taxon>
        <taxon>Betaproteobacteria</taxon>
        <taxon>Burkholderiales</taxon>
        <taxon>Sphaerotilaceae</taxon>
        <taxon>Piscinibacter</taxon>
    </lineage>
</organism>
<keyword evidence="2" id="KW-1185">Reference proteome</keyword>
<dbReference type="Gene3D" id="1.10.150.450">
    <property type="match status" value="1"/>
</dbReference>
<evidence type="ECO:0000313" key="1">
    <source>
        <dbReference type="EMBL" id="RQP23275.1"/>
    </source>
</evidence>
<dbReference type="NCBIfam" id="TIGR01993">
    <property type="entry name" value="Pyr-5-nucltdase"/>
    <property type="match status" value="1"/>
</dbReference>
<reference evidence="1 2" key="1">
    <citation type="submission" date="2018-08" db="EMBL/GenBank/DDBJ databases">
        <authorList>
            <person name="Khan S.A."/>
            <person name="Jeon C.O."/>
            <person name="Chun B.H."/>
            <person name="Jeong S.E."/>
        </authorList>
    </citation>
    <scope>NUCLEOTIDE SEQUENCE [LARGE SCALE GENOMIC DNA]</scope>
    <source>
        <strain evidence="1 2">S-16</strain>
    </source>
</reference>
<gene>
    <name evidence="1" type="ORF">DZC73_19415</name>
</gene>
<name>A0A3N7JWM8_9BURK</name>
<dbReference type="InterPro" id="IPR006439">
    <property type="entry name" value="HAD-SF_hydro_IA"/>
</dbReference>
<dbReference type="PANTHER" id="PTHR12725">
    <property type="entry name" value="HALOACID DEHALOGENASE-LIKE HYDROLASE"/>
    <property type="match status" value="1"/>
</dbReference>
<dbReference type="InterPro" id="IPR023214">
    <property type="entry name" value="HAD_sf"/>
</dbReference>
<evidence type="ECO:0000313" key="2">
    <source>
        <dbReference type="Proteomes" id="UP000267464"/>
    </source>
</evidence>
<proteinExistence type="predicted"/>